<gene>
    <name evidence="1" type="ORF">LCGC14_3139330</name>
</gene>
<comment type="caution">
    <text evidence="1">The sequence shown here is derived from an EMBL/GenBank/DDBJ whole genome shotgun (WGS) entry which is preliminary data.</text>
</comment>
<dbReference type="AlphaFoldDB" id="A0A0F8Y4B6"/>
<name>A0A0F8Y4B6_9ZZZZ</name>
<organism evidence="1">
    <name type="scientific">marine sediment metagenome</name>
    <dbReference type="NCBI Taxonomy" id="412755"/>
    <lineage>
        <taxon>unclassified sequences</taxon>
        <taxon>metagenomes</taxon>
        <taxon>ecological metagenomes</taxon>
    </lineage>
</organism>
<sequence length="70" mass="8061">MRLYLLKRKDKNINYDQYIEGVVAAMSSEIAERIMLDLCDDGEEWRCILLAQNAEHIEKEGVILANYNAG</sequence>
<evidence type="ECO:0000313" key="1">
    <source>
        <dbReference type="EMBL" id="KKK49014.1"/>
    </source>
</evidence>
<reference evidence="1" key="1">
    <citation type="journal article" date="2015" name="Nature">
        <title>Complex archaea that bridge the gap between prokaryotes and eukaryotes.</title>
        <authorList>
            <person name="Spang A."/>
            <person name="Saw J.H."/>
            <person name="Jorgensen S.L."/>
            <person name="Zaremba-Niedzwiedzka K."/>
            <person name="Martijn J."/>
            <person name="Lind A.E."/>
            <person name="van Eijk R."/>
            <person name="Schleper C."/>
            <person name="Guy L."/>
            <person name="Ettema T.J."/>
        </authorList>
    </citation>
    <scope>NUCLEOTIDE SEQUENCE</scope>
</reference>
<dbReference type="EMBL" id="LAZR01068770">
    <property type="protein sequence ID" value="KKK49014.1"/>
    <property type="molecule type" value="Genomic_DNA"/>
</dbReference>
<proteinExistence type="predicted"/>
<accession>A0A0F8Y4B6</accession>
<protein>
    <submittedName>
        <fullName evidence="1">Uncharacterized protein</fullName>
    </submittedName>
</protein>